<dbReference type="InterPro" id="IPR016097">
    <property type="entry name" value="DUF695"/>
</dbReference>
<evidence type="ECO:0000313" key="2">
    <source>
        <dbReference type="EMBL" id="RZT00248.1"/>
    </source>
</evidence>
<dbReference type="OrthoDB" id="9151249at2"/>
<keyword evidence="3" id="KW-1185">Reference proteome</keyword>
<evidence type="ECO:0000259" key="1">
    <source>
        <dbReference type="Pfam" id="PF05117"/>
    </source>
</evidence>
<organism evidence="2 3">
    <name type="scientific">Aquimarina brevivitae</name>
    <dbReference type="NCBI Taxonomy" id="323412"/>
    <lineage>
        <taxon>Bacteria</taxon>
        <taxon>Pseudomonadati</taxon>
        <taxon>Bacteroidota</taxon>
        <taxon>Flavobacteriia</taxon>
        <taxon>Flavobacteriales</taxon>
        <taxon>Flavobacteriaceae</taxon>
        <taxon>Aquimarina</taxon>
    </lineage>
</organism>
<dbReference type="AlphaFoldDB" id="A0A4Q7PJ00"/>
<feature type="domain" description="DUF695" evidence="1">
    <location>
        <begin position="238"/>
        <end position="361"/>
    </location>
</feature>
<dbReference type="RefSeq" id="WP_130286035.1">
    <property type="nucleotide sequence ID" value="NZ_SGXE01000001.1"/>
</dbReference>
<dbReference type="EMBL" id="SGXE01000001">
    <property type="protein sequence ID" value="RZT00248.1"/>
    <property type="molecule type" value="Genomic_DNA"/>
</dbReference>
<protein>
    <submittedName>
        <fullName evidence="2">Uncharacterized protein DUF695</fullName>
    </submittedName>
</protein>
<comment type="caution">
    <text evidence="2">The sequence shown here is derived from an EMBL/GenBank/DDBJ whole genome shotgun (WGS) entry which is preliminary data.</text>
</comment>
<sequence length="364" mass="42626">MSFFKSIFTSKKSSITSYSDFWIWFEQNENKFSNVLKNHGDINKVFFEKLAPKLNQVKDGIWFLAGMYDKNTAELILTADGVIKNIVFVEELVEAAPKINNWKITALKQPSKLNQYGIEIEGYKFDENTMRFYSNFNKQMPDEIDITIAHKDFREDNKDIMMNGVYLSLDNSLGELNAVTTIDNLNIINPKDASSELIGLEKLKDFLIWREKEFVEKYEGFRHNTENDNYSGLEATINNGLPVVAMVNRDLLEWDGKASHPWITVLEIIFDGKNNNGMPNESQYKLLDEVENKIMEQLKDSEGYLNIGRQTANSVREVYFACVEFRKPSKVFHRIKEEYKNNIKLEFDIYKDKYWQSFNRFMKN</sequence>
<dbReference type="Proteomes" id="UP000292262">
    <property type="component" value="Unassembled WGS sequence"/>
</dbReference>
<evidence type="ECO:0000313" key="3">
    <source>
        <dbReference type="Proteomes" id="UP000292262"/>
    </source>
</evidence>
<reference evidence="2 3" key="1">
    <citation type="submission" date="2019-02" db="EMBL/GenBank/DDBJ databases">
        <title>Genomic Encyclopedia of Type Strains, Phase IV (KMG-IV): sequencing the most valuable type-strain genomes for metagenomic binning, comparative biology and taxonomic classification.</title>
        <authorList>
            <person name="Goeker M."/>
        </authorList>
    </citation>
    <scope>NUCLEOTIDE SEQUENCE [LARGE SCALE GENOMIC DNA]</scope>
    <source>
        <strain evidence="2 3">DSM 17196</strain>
    </source>
</reference>
<accession>A0A4Q7PJ00</accession>
<gene>
    <name evidence="2" type="ORF">EV197_1484</name>
</gene>
<proteinExistence type="predicted"/>
<dbReference type="Pfam" id="PF05117">
    <property type="entry name" value="DUF695"/>
    <property type="match status" value="1"/>
</dbReference>
<name>A0A4Q7PJ00_9FLAO</name>